<dbReference type="OrthoDB" id="9803667at2"/>
<comment type="similarity">
    <text evidence="14">Belongs to the ribF family.</text>
</comment>
<evidence type="ECO:0000256" key="14">
    <source>
        <dbReference type="PIRNR" id="PIRNR004491"/>
    </source>
</evidence>
<dbReference type="RefSeq" id="WP_013387321.1">
    <property type="nucleotide sequence ID" value="NC_014632.1"/>
</dbReference>
<evidence type="ECO:0000256" key="7">
    <source>
        <dbReference type="ARBA" id="ARBA00022741"/>
    </source>
</evidence>
<evidence type="ECO:0000259" key="15">
    <source>
        <dbReference type="SMART" id="SM00904"/>
    </source>
</evidence>
<keyword evidence="9 14" id="KW-0274">FAD</keyword>
<evidence type="ECO:0000256" key="13">
    <source>
        <dbReference type="ARBA" id="ARBA00049494"/>
    </source>
</evidence>
<evidence type="ECO:0000256" key="1">
    <source>
        <dbReference type="ARBA" id="ARBA00004726"/>
    </source>
</evidence>
<dbReference type="InterPro" id="IPR015865">
    <property type="entry name" value="Riboflavin_kinase_bac/euk"/>
</dbReference>
<dbReference type="PANTHER" id="PTHR22749">
    <property type="entry name" value="RIBOFLAVIN KINASE/FMN ADENYLYLTRANSFERASE"/>
    <property type="match status" value="1"/>
</dbReference>
<evidence type="ECO:0000256" key="9">
    <source>
        <dbReference type="ARBA" id="ARBA00022827"/>
    </source>
</evidence>
<keyword evidence="7 14" id="KW-0547">Nucleotide-binding</keyword>
<dbReference type="UniPathway" id="UPA00276">
    <property type="reaction ID" value="UER00406"/>
</dbReference>
<dbReference type="GO" id="GO:0005524">
    <property type="term" value="F:ATP binding"/>
    <property type="evidence" value="ECO:0007669"/>
    <property type="project" value="UniProtKB-UniRule"/>
</dbReference>
<dbReference type="AlphaFoldDB" id="E3H7R9"/>
<feature type="domain" description="Riboflavin kinase" evidence="15">
    <location>
        <begin position="183"/>
        <end position="308"/>
    </location>
</feature>
<evidence type="ECO:0000256" key="10">
    <source>
        <dbReference type="ARBA" id="ARBA00022840"/>
    </source>
</evidence>
<keyword evidence="5 14" id="KW-0808">Transferase</keyword>
<evidence type="ECO:0000256" key="5">
    <source>
        <dbReference type="ARBA" id="ARBA00022679"/>
    </source>
</evidence>
<keyword evidence="17" id="KW-1185">Reference proteome</keyword>
<reference evidence="16 17" key="1">
    <citation type="journal article" date="2010" name="Stand. Genomic Sci.">
        <title>Complete genome sequence of Ilyobacter polytropus type strain (CuHbu1).</title>
        <authorList>
            <person name="Sikorski J."/>
            <person name="Chertkov O."/>
            <person name="Lapidus A."/>
            <person name="Nolan M."/>
            <person name="Lucas S."/>
            <person name="Del Rio T.G."/>
            <person name="Tice H."/>
            <person name="Cheng J.F."/>
            <person name="Tapia R."/>
            <person name="Han C."/>
            <person name="Goodwin L."/>
            <person name="Pitluck S."/>
            <person name="Liolios K."/>
            <person name="Ivanova N."/>
            <person name="Mavromatis K."/>
            <person name="Mikhailova N."/>
            <person name="Pati A."/>
            <person name="Chen A."/>
            <person name="Palaniappan K."/>
            <person name="Land M."/>
            <person name="Hauser L."/>
            <person name="Chang Y.J."/>
            <person name="Jeffries C.D."/>
            <person name="Brambilla E."/>
            <person name="Yasawong M."/>
            <person name="Rohde M."/>
            <person name="Pukall R."/>
            <person name="Spring S."/>
            <person name="Goker M."/>
            <person name="Woyke T."/>
            <person name="Bristow J."/>
            <person name="Eisen J.A."/>
            <person name="Markowitz V."/>
            <person name="Hugenholtz P."/>
            <person name="Kyrpides N.C."/>
            <person name="Klenk H.P."/>
        </authorList>
    </citation>
    <scope>NUCLEOTIDE SEQUENCE [LARGE SCALE GENOMIC DNA]</scope>
    <source>
        <strain evidence="17">ATCC 51220 / DSM 2926 / LMG 16218 / CuHBu1</strain>
    </source>
</reference>
<accession>E3H7R9</accession>
<gene>
    <name evidence="16" type="ordered locus">Ilyop_0865</name>
</gene>
<dbReference type="UniPathway" id="UPA00277">
    <property type="reaction ID" value="UER00407"/>
</dbReference>
<dbReference type="SUPFAM" id="SSF52374">
    <property type="entry name" value="Nucleotidylyl transferase"/>
    <property type="match status" value="1"/>
</dbReference>
<dbReference type="InterPro" id="IPR023468">
    <property type="entry name" value="Riboflavin_kinase"/>
</dbReference>
<dbReference type="NCBIfam" id="TIGR00083">
    <property type="entry name" value="ribF"/>
    <property type="match status" value="1"/>
</dbReference>
<dbReference type="EC" id="2.7.1.26" evidence="14"/>
<evidence type="ECO:0000313" key="16">
    <source>
        <dbReference type="EMBL" id="ADO82651.1"/>
    </source>
</evidence>
<proteinExistence type="inferred from homology"/>
<evidence type="ECO:0000313" key="17">
    <source>
        <dbReference type="Proteomes" id="UP000006875"/>
    </source>
</evidence>
<dbReference type="InterPro" id="IPR023465">
    <property type="entry name" value="Riboflavin_kinase_dom_sf"/>
</dbReference>
<comment type="catalytic activity">
    <reaction evidence="12 14">
        <text>riboflavin + ATP = FMN + ADP + H(+)</text>
        <dbReference type="Rhea" id="RHEA:14357"/>
        <dbReference type="ChEBI" id="CHEBI:15378"/>
        <dbReference type="ChEBI" id="CHEBI:30616"/>
        <dbReference type="ChEBI" id="CHEBI:57986"/>
        <dbReference type="ChEBI" id="CHEBI:58210"/>
        <dbReference type="ChEBI" id="CHEBI:456216"/>
        <dbReference type="EC" id="2.7.1.26"/>
    </reaction>
</comment>
<dbReference type="InterPro" id="IPR002606">
    <property type="entry name" value="Riboflavin_kinase_bac"/>
</dbReference>
<dbReference type="HOGENOM" id="CLU_048437_0_2_0"/>
<dbReference type="Pfam" id="PF01687">
    <property type="entry name" value="Flavokinase"/>
    <property type="match status" value="1"/>
</dbReference>
<dbReference type="eggNOG" id="COG0196">
    <property type="taxonomic scope" value="Bacteria"/>
</dbReference>
<evidence type="ECO:0000256" key="8">
    <source>
        <dbReference type="ARBA" id="ARBA00022777"/>
    </source>
</evidence>
<name>E3H7R9_ILYPC</name>
<organism evidence="16 17">
    <name type="scientific">Ilyobacter polytropus (strain ATCC 51220 / DSM 2926 / LMG 16218 / CuHBu1)</name>
    <dbReference type="NCBI Taxonomy" id="572544"/>
    <lineage>
        <taxon>Bacteria</taxon>
        <taxon>Fusobacteriati</taxon>
        <taxon>Fusobacteriota</taxon>
        <taxon>Fusobacteriia</taxon>
        <taxon>Fusobacteriales</taxon>
        <taxon>Fusobacteriaceae</taxon>
        <taxon>Ilyobacter</taxon>
    </lineage>
</organism>
<dbReference type="Proteomes" id="UP000006875">
    <property type="component" value="Chromosome"/>
</dbReference>
<evidence type="ECO:0000256" key="12">
    <source>
        <dbReference type="ARBA" id="ARBA00047880"/>
    </source>
</evidence>
<comment type="pathway">
    <text evidence="1 14">Cofactor biosynthesis; FAD biosynthesis; FAD from FMN: step 1/1.</text>
</comment>
<dbReference type="PANTHER" id="PTHR22749:SF6">
    <property type="entry name" value="RIBOFLAVIN KINASE"/>
    <property type="match status" value="1"/>
</dbReference>
<keyword evidence="6 14" id="KW-0548">Nucleotidyltransferase</keyword>
<dbReference type="SMART" id="SM00904">
    <property type="entry name" value="Flavokinase"/>
    <property type="match status" value="1"/>
</dbReference>
<keyword evidence="10 14" id="KW-0067">ATP-binding</keyword>
<dbReference type="EC" id="2.7.7.2" evidence="14"/>
<dbReference type="CDD" id="cd02064">
    <property type="entry name" value="FAD_synthetase_N"/>
    <property type="match status" value="1"/>
</dbReference>
<dbReference type="GO" id="GO:0003919">
    <property type="term" value="F:FMN adenylyltransferase activity"/>
    <property type="evidence" value="ECO:0007669"/>
    <property type="project" value="UniProtKB-UniRule"/>
</dbReference>
<sequence>MKIIENIFTTEEKFPNTYVAIGSFDGIHSGHKEVICSAVKRAKEKNGKSVVFTFANHPMEVVDKNRAPKLINSKEEKIHILEDMGVDYIIFQPFDNEFSTMAPFDFVEEVLKEKLSAKEIFVGFNFSFGEGGVAKTDDLIELGKAVNIKVNKIPPVKIDDRVISSTLIRKLITKGDLDRVKEYLGYPVFIIGEVIHGKKYGRKMGFPTANLSILNKVYPPFGIYGASVKIEGDEKEHDAVVNIGRNPTLKPGEQSIEVHILDFDEYIYGKKLYVKLVKFLREEKRFSSMDELKKVIRNDVMTWKNYLEEGPYE</sequence>
<keyword evidence="11" id="KW-0511">Multifunctional enzyme</keyword>
<dbReference type="KEGG" id="ipo:Ilyop_0865"/>
<dbReference type="NCBIfam" id="NF004160">
    <property type="entry name" value="PRK05627.1-3"/>
    <property type="match status" value="1"/>
</dbReference>
<keyword evidence="8 14" id="KW-0418">Kinase</keyword>
<protein>
    <recommendedName>
        <fullName evidence="14">Riboflavin biosynthesis protein</fullName>
    </recommendedName>
    <domain>
        <recommendedName>
            <fullName evidence="14">Riboflavin kinase</fullName>
            <ecNumber evidence="14">2.7.1.26</ecNumber>
        </recommendedName>
        <alternativeName>
            <fullName evidence="14">Flavokinase</fullName>
        </alternativeName>
    </domain>
    <domain>
        <recommendedName>
            <fullName evidence="14">FMN adenylyltransferase</fullName>
            <ecNumber evidence="14">2.7.7.2</ecNumber>
        </recommendedName>
        <alternativeName>
            <fullName evidence="14">FAD pyrophosphorylase</fullName>
        </alternativeName>
        <alternativeName>
            <fullName evidence="14">FAD synthase</fullName>
        </alternativeName>
    </domain>
</protein>
<dbReference type="Gene3D" id="3.40.50.620">
    <property type="entry name" value="HUPs"/>
    <property type="match status" value="1"/>
</dbReference>
<dbReference type="EMBL" id="CP002281">
    <property type="protein sequence ID" value="ADO82651.1"/>
    <property type="molecule type" value="Genomic_DNA"/>
</dbReference>
<dbReference type="GO" id="GO:0006747">
    <property type="term" value="P:FAD biosynthetic process"/>
    <property type="evidence" value="ECO:0007669"/>
    <property type="project" value="UniProtKB-UniRule"/>
</dbReference>
<dbReference type="Pfam" id="PF06574">
    <property type="entry name" value="FAD_syn"/>
    <property type="match status" value="1"/>
</dbReference>
<evidence type="ECO:0000256" key="3">
    <source>
        <dbReference type="ARBA" id="ARBA00022630"/>
    </source>
</evidence>
<dbReference type="GO" id="GO:0009398">
    <property type="term" value="P:FMN biosynthetic process"/>
    <property type="evidence" value="ECO:0007669"/>
    <property type="project" value="UniProtKB-UniRule"/>
</dbReference>
<dbReference type="STRING" id="572544.Ilyop_0865"/>
<evidence type="ECO:0000256" key="4">
    <source>
        <dbReference type="ARBA" id="ARBA00022643"/>
    </source>
</evidence>
<evidence type="ECO:0000256" key="6">
    <source>
        <dbReference type="ARBA" id="ARBA00022695"/>
    </source>
</evidence>
<comment type="catalytic activity">
    <reaction evidence="13 14">
        <text>FMN + ATP + H(+) = FAD + diphosphate</text>
        <dbReference type="Rhea" id="RHEA:17237"/>
        <dbReference type="ChEBI" id="CHEBI:15378"/>
        <dbReference type="ChEBI" id="CHEBI:30616"/>
        <dbReference type="ChEBI" id="CHEBI:33019"/>
        <dbReference type="ChEBI" id="CHEBI:57692"/>
        <dbReference type="ChEBI" id="CHEBI:58210"/>
        <dbReference type="EC" id="2.7.7.2"/>
    </reaction>
</comment>
<dbReference type="InterPro" id="IPR014729">
    <property type="entry name" value="Rossmann-like_a/b/a_fold"/>
</dbReference>
<dbReference type="SUPFAM" id="SSF82114">
    <property type="entry name" value="Riboflavin kinase-like"/>
    <property type="match status" value="1"/>
</dbReference>
<evidence type="ECO:0000256" key="11">
    <source>
        <dbReference type="ARBA" id="ARBA00023268"/>
    </source>
</evidence>
<keyword evidence="4 14" id="KW-0288">FMN</keyword>
<dbReference type="PIRSF" id="PIRSF004491">
    <property type="entry name" value="FAD_Synth"/>
    <property type="match status" value="1"/>
</dbReference>
<dbReference type="FunFam" id="3.40.50.620:FF:000021">
    <property type="entry name" value="Riboflavin biosynthesis protein"/>
    <property type="match status" value="1"/>
</dbReference>
<dbReference type="Gene3D" id="2.40.30.30">
    <property type="entry name" value="Riboflavin kinase-like"/>
    <property type="match status" value="1"/>
</dbReference>
<dbReference type="GO" id="GO:0009231">
    <property type="term" value="P:riboflavin biosynthetic process"/>
    <property type="evidence" value="ECO:0007669"/>
    <property type="project" value="InterPro"/>
</dbReference>
<comment type="pathway">
    <text evidence="2 14">Cofactor biosynthesis; FMN biosynthesis; FMN from riboflavin (ATP route): step 1/1.</text>
</comment>
<dbReference type="NCBIfam" id="NF004162">
    <property type="entry name" value="PRK05627.1-5"/>
    <property type="match status" value="1"/>
</dbReference>
<evidence type="ECO:0000256" key="2">
    <source>
        <dbReference type="ARBA" id="ARBA00005201"/>
    </source>
</evidence>
<dbReference type="InterPro" id="IPR015864">
    <property type="entry name" value="FAD_synthase"/>
</dbReference>
<keyword evidence="3 14" id="KW-0285">Flavoprotein</keyword>
<dbReference type="GO" id="GO:0008531">
    <property type="term" value="F:riboflavin kinase activity"/>
    <property type="evidence" value="ECO:0007669"/>
    <property type="project" value="UniProtKB-UniRule"/>
</dbReference>